<sequence>MDLTSTHSDFANQGIITKCQKVDKEGQRTLGIITKPDYLKTAASESLWVNLAQNKNIYFELGWHMLEKRSEDEMDSSLEQRNKAEEAFFAKGKYRDLAAHNKGITTLRTRLAQLLYRHLKKELPQLQTDLSSKYEQTLAGLQHLGLKRSTATEQKRFLMAVTTEYQATVNGAAEGHYALPFFGSIDTTKGFEDAGNMRRLRAAVPHLNLQFAGQMRQGGHKFRVQSSDGTSGPNTMDEREPDLMDEYAEAKSLQRSMSRKDTVEWVKELLVRTRGRELPGNFNPLLMSQLFGAIQALGGVGHGTYQPDPCSVPHIRLRCYGQGRHRGDRSSSQAAQARCCFEGAPRQCDTGARHDYR</sequence>
<organism evidence="2 3">
    <name type="scientific">Recurvomyces mirabilis</name>
    <dbReference type="NCBI Taxonomy" id="574656"/>
    <lineage>
        <taxon>Eukaryota</taxon>
        <taxon>Fungi</taxon>
        <taxon>Dikarya</taxon>
        <taxon>Ascomycota</taxon>
        <taxon>Pezizomycotina</taxon>
        <taxon>Dothideomycetes</taxon>
        <taxon>Dothideomycetidae</taxon>
        <taxon>Mycosphaerellales</taxon>
        <taxon>Teratosphaeriaceae</taxon>
        <taxon>Recurvomyces</taxon>
    </lineage>
</organism>
<evidence type="ECO:0000313" key="2">
    <source>
        <dbReference type="EMBL" id="KAK3673762.1"/>
    </source>
</evidence>
<evidence type="ECO:0000259" key="1">
    <source>
        <dbReference type="Pfam" id="PF01031"/>
    </source>
</evidence>
<evidence type="ECO:0000313" key="3">
    <source>
        <dbReference type="Proteomes" id="UP001274830"/>
    </source>
</evidence>
<dbReference type="AlphaFoldDB" id="A0AAE1C077"/>
<dbReference type="GO" id="GO:0000266">
    <property type="term" value="P:mitochondrial fission"/>
    <property type="evidence" value="ECO:0007669"/>
    <property type="project" value="TreeGrafter"/>
</dbReference>
<dbReference type="EMBL" id="JAUTXT010000023">
    <property type="protein sequence ID" value="KAK3673762.1"/>
    <property type="molecule type" value="Genomic_DNA"/>
</dbReference>
<proteinExistence type="predicted"/>
<dbReference type="GO" id="GO:0005739">
    <property type="term" value="C:mitochondrion"/>
    <property type="evidence" value="ECO:0007669"/>
    <property type="project" value="TreeGrafter"/>
</dbReference>
<dbReference type="Pfam" id="PF01031">
    <property type="entry name" value="Dynamin_M"/>
    <property type="match status" value="1"/>
</dbReference>
<dbReference type="PANTHER" id="PTHR11566:SF66">
    <property type="entry name" value="INTERFERON-INDUCED GTP-BINDING PROTEIN MX"/>
    <property type="match status" value="1"/>
</dbReference>
<comment type="caution">
    <text evidence="2">The sequence shown here is derived from an EMBL/GenBank/DDBJ whole genome shotgun (WGS) entry which is preliminary data.</text>
</comment>
<protein>
    <recommendedName>
        <fullName evidence="1">Dynamin stalk domain-containing protein</fullName>
    </recommendedName>
</protein>
<dbReference type="GO" id="GO:0003924">
    <property type="term" value="F:GTPase activity"/>
    <property type="evidence" value="ECO:0007669"/>
    <property type="project" value="TreeGrafter"/>
</dbReference>
<dbReference type="SUPFAM" id="SSF52540">
    <property type="entry name" value="P-loop containing nucleoside triphosphate hydrolases"/>
    <property type="match status" value="1"/>
</dbReference>
<accession>A0AAE1C077</accession>
<keyword evidence="3" id="KW-1185">Reference proteome</keyword>
<dbReference type="InterPro" id="IPR022812">
    <property type="entry name" value="Dynamin"/>
</dbReference>
<reference evidence="2" key="1">
    <citation type="submission" date="2023-07" db="EMBL/GenBank/DDBJ databases">
        <title>Black Yeasts Isolated from many extreme environments.</title>
        <authorList>
            <person name="Coleine C."/>
            <person name="Stajich J.E."/>
            <person name="Selbmann L."/>
        </authorList>
    </citation>
    <scope>NUCLEOTIDE SEQUENCE</scope>
    <source>
        <strain evidence="2">CCFEE 5485</strain>
    </source>
</reference>
<dbReference type="GO" id="GO:0016559">
    <property type="term" value="P:peroxisome fission"/>
    <property type="evidence" value="ECO:0007669"/>
    <property type="project" value="TreeGrafter"/>
</dbReference>
<dbReference type="InterPro" id="IPR000375">
    <property type="entry name" value="Dynamin_stalk"/>
</dbReference>
<dbReference type="GO" id="GO:0005874">
    <property type="term" value="C:microtubule"/>
    <property type="evidence" value="ECO:0007669"/>
    <property type="project" value="TreeGrafter"/>
</dbReference>
<feature type="domain" description="Dynamin stalk" evidence="1">
    <location>
        <begin position="49"/>
        <end position="176"/>
    </location>
</feature>
<dbReference type="GO" id="GO:0008017">
    <property type="term" value="F:microtubule binding"/>
    <property type="evidence" value="ECO:0007669"/>
    <property type="project" value="TreeGrafter"/>
</dbReference>
<dbReference type="GO" id="GO:0006897">
    <property type="term" value="P:endocytosis"/>
    <property type="evidence" value="ECO:0007669"/>
    <property type="project" value="TreeGrafter"/>
</dbReference>
<dbReference type="GO" id="GO:0016020">
    <property type="term" value="C:membrane"/>
    <property type="evidence" value="ECO:0007669"/>
    <property type="project" value="TreeGrafter"/>
</dbReference>
<dbReference type="GO" id="GO:0048312">
    <property type="term" value="P:intracellular distribution of mitochondria"/>
    <property type="evidence" value="ECO:0007669"/>
    <property type="project" value="TreeGrafter"/>
</dbReference>
<gene>
    <name evidence="2" type="ORF">LTR78_006315</name>
</gene>
<name>A0AAE1C077_9PEZI</name>
<dbReference type="InterPro" id="IPR027417">
    <property type="entry name" value="P-loop_NTPase"/>
</dbReference>
<dbReference type="PANTHER" id="PTHR11566">
    <property type="entry name" value="DYNAMIN"/>
    <property type="match status" value="1"/>
</dbReference>
<dbReference type="Proteomes" id="UP001274830">
    <property type="component" value="Unassembled WGS sequence"/>
</dbReference>
<dbReference type="Gene3D" id="3.40.50.300">
    <property type="entry name" value="P-loop containing nucleotide triphosphate hydrolases"/>
    <property type="match status" value="1"/>
</dbReference>